<proteinExistence type="predicted"/>
<keyword evidence="2" id="KW-1185">Reference proteome</keyword>
<reference evidence="1 2" key="1">
    <citation type="journal article" date="2017" name="Int. J. Parasitol.">
        <title>The genome of the protozoan parasite Cystoisospora suis and a reverse vaccinology approach to identify vaccine candidates.</title>
        <authorList>
            <person name="Palmieri N."/>
            <person name="Shrestha A."/>
            <person name="Ruttkowski B."/>
            <person name="Beck T."/>
            <person name="Vogl C."/>
            <person name="Tomley F."/>
            <person name="Blake D.P."/>
            <person name="Joachim A."/>
        </authorList>
    </citation>
    <scope>NUCLEOTIDE SEQUENCE [LARGE SCALE GENOMIC DNA]</scope>
    <source>
        <strain evidence="1 2">Wien I</strain>
    </source>
</reference>
<gene>
    <name evidence="1" type="ORF">CSUI_010614</name>
</gene>
<dbReference type="GeneID" id="94433928"/>
<dbReference type="Proteomes" id="UP000221165">
    <property type="component" value="Unassembled WGS sequence"/>
</dbReference>
<dbReference type="VEuPathDB" id="ToxoDB:CSUI_010614"/>
<comment type="caution">
    <text evidence="1">The sequence shown here is derived from an EMBL/GenBank/DDBJ whole genome shotgun (WGS) entry which is preliminary data.</text>
</comment>
<accession>A0A2C6KD47</accession>
<sequence length="64" mass="7102">MNNTAGSLVTCVYALDTPGHHTTFFVLMVRFFLKPLPRSPRFLESSRLGAAFSVLAPVDRTFPC</sequence>
<evidence type="ECO:0000313" key="2">
    <source>
        <dbReference type="Proteomes" id="UP000221165"/>
    </source>
</evidence>
<organism evidence="1 2">
    <name type="scientific">Cystoisospora suis</name>
    <dbReference type="NCBI Taxonomy" id="483139"/>
    <lineage>
        <taxon>Eukaryota</taxon>
        <taxon>Sar</taxon>
        <taxon>Alveolata</taxon>
        <taxon>Apicomplexa</taxon>
        <taxon>Conoidasida</taxon>
        <taxon>Coccidia</taxon>
        <taxon>Eucoccidiorida</taxon>
        <taxon>Eimeriorina</taxon>
        <taxon>Sarcocystidae</taxon>
        <taxon>Cystoisospora</taxon>
    </lineage>
</organism>
<dbReference type="EMBL" id="MIGC01007857">
    <property type="protein sequence ID" value="PHJ15577.1"/>
    <property type="molecule type" value="Genomic_DNA"/>
</dbReference>
<dbReference type="AlphaFoldDB" id="A0A2C6KD47"/>
<name>A0A2C6KD47_9APIC</name>
<evidence type="ECO:0000313" key="1">
    <source>
        <dbReference type="EMBL" id="PHJ15577.1"/>
    </source>
</evidence>
<dbReference type="RefSeq" id="XP_067917309.1">
    <property type="nucleotide sequence ID" value="XM_068070717.1"/>
</dbReference>
<protein>
    <submittedName>
        <fullName evidence="1">Uncharacterized protein</fullName>
    </submittedName>
</protein>